<dbReference type="EMBL" id="JBBMFS010000002">
    <property type="protein sequence ID" value="MEQ2553890.1"/>
    <property type="molecule type" value="Genomic_DNA"/>
</dbReference>
<dbReference type="SUPFAM" id="SSF53244">
    <property type="entry name" value="MurD-like peptide ligases, peptide-binding domain"/>
    <property type="match status" value="1"/>
</dbReference>
<keyword evidence="3 12" id="KW-0963">Cytoplasm</keyword>
<feature type="domain" description="Mur ligase N-terminal catalytic" evidence="14">
    <location>
        <begin position="23"/>
        <end position="100"/>
    </location>
</feature>
<dbReference type="Pfam" id="PF08245">
    <property type="entry name" value="Mur_ligase_M"/>
    <property type="match status" value="1"/>
</dbReference>
<comment type="similarity">
    <text evidence="2 12">Belongs to the MurCDEF family. MurE subfamily.</text>
</comment>
<dbReference type="NCBIfam" id="TIGR01085">
    <property type="entry name" value="murE"/>
    <property type="match status" value="1"/>
</dbReference>
<dbReference type="InterPro" id="IPR000713">
    <property type="entry name" value="Mur_ligase_N"/>
</dbReference>
<name>A0ABV1H2H1_9FIRM</name>
<keyword evidence="12" id="KW-0460">Magnesium</keyword>
<feature type="binding site" evidence="12">
    <location>
        <begin position="116"/>
        <end position="122"/>
    </location>
    <ligand>
        <name>ATP</name>
        <dbReference type="ChEBI" id="CHEBI:30616"/>
    </ligand>
</feature>
<evidence type="ECO:0000256" key="8">
    <source>
        <dbReference type="ARBA" id="ARBA00022960"/>
    </source>
</evidence>
<dbReference type="InterPro" id="IPR036615">
    <property type="entry name" value="Mur_ligase_C_dom_sf"/>
</dbReference>
<evidence type="ECO:0000256" key="9">
    <source>
        <dbReference type="ARBA" id="ARBA00022984"/>
    </source>
</evidence>
<keyword evidence="4 12" id="KW-0436">Ligase</keyword>
<dbReference type="PANTHER" id="PTHR23135:SF4">
    <property type="entry name" value="UDP-N-ACETYLMURAMOYL-L-ALANYL-D-GLUTAMATE--2,6-DIAMINOPIMELATE LIGASE MURE HOMOLOG, CHLOROPLASTIC"/>
    <property type="match status" value="1"/>
</dbReference>
<evidence type="ECO:0000313" key="17">
    <source>
        <dbReference type="EMBL" id="MEQ2553890.1"/>
    </source>
</evidence>
<evidence type="ECO:0000256" key="12">
    <source>
        <dbReference type="HAMAP-Rule" id="MF_00208"/>
    </source>
</evidence>
<organism evidence="17 18">
    <name type="scientific">Lachnospira intestinalis</name>
    <dbReference type="NCBI Taxonomy" id="3133158"/>
    <lineage>
        <taxon>Bacteria</taxon>
        <taxon>Bacillati</taxon>
        <taxon>Bacillota</taxon>
        <taxon>Clostridia</taxon>
        <taxon>Lachnospirales</taxon>
        <taxon>Lachnospiraceae</taxon>
        <taxon>Lachnospira</taxon>
    </lineage>
</organism>
<dbReference type="SUPFAM" id="SSF53623">
    <property type="entry name" value="MurD-like peptide ligases, catalytic domain"/>
    <property type="match status" value="1"/>
</dbReference>
<keyword evidence="9 12" id="KW-0573">Peptidoglycan synthesis</keyword>
<dbReference type="PROSITE" id="PS01011">
    <property type="entry name" value="FOLYLPOLYGLU_SYNT_1"/>
    <property type="match status" value="1"/>
</dbReference>
<dbReference type="Proteomes" id="UP001546774">
    <property type="component" value="Unassembled WGS sequence"/>
</dbReference>
<keyword evidence="18" id="KW-1185">Reference proteome</keyword>
<reference evidence="17" key="1">
    <citation type="submission" date="2024-03" db="EMBL/GenBank/DDBJ databases">
        <title>Human intestinal bacterial collection.</title>
        <authorList>
            <person name="Pauvert C."/>
            <person name="Hitch T.C.A."/>
            <person name="Clavel T."/>
        </authorList>
    </citation>
    <scope>NUCLEOTIDE SEQUENCE [LARGE SCALE GENOMIC DNA]</scope>
    <source>
        <strain evidence="17">CLA-AA-H89B</strain>
    </source>
</reference>
<evidence type="ECO:0000256" key="2">
    <source>
        <dbReference type="ARBA" id="ARBA00005898"/>
    </source>
</evidence>
<proteinExistence type="inferred from homology"/>
<keyword evidence="10 12" id="KW-0131">Cell cycle</keyword>
<keyword evidence="8 12" id="KW-0133">Cell shape</keyword>
<evidence type="ECO:0000259" key="15">
    <source>
        <dbReference type="Pfam" id="PF02875"/>
    </source>
</evidence>
<dbReference type="InterPro" id="IPR013221">
    <property type="entry name" value="Mur_ligase_cen"/>
</dbReference>
<feature type="short sequence motif" description="Meso-diaminopimelate recognition motif" evidence="12">
    <location>
        <begin position="410"/>
        <end position="413"/>
    </location>
</feature>
<dbReference type="HAMAP" id="MF_00208">
    <property type="entry name" value="MurE"/>
    <property type="match status" value="1"/>
</dbReference>
<dbReference type="InterPro" id="IPR005761">
    <property type="entry name" value="UDP-N-AcMur-Glu-dNH2Pim_ligase"/>
</dbReference>
<dbReference type="NCBIfam" id="NF001126">
    <property type="entry name" value="PRK00139.1-4"/>
    <property type="match status" value="1"/>
</dbReference>
<evidence type="ECO:0000313" key="18">
    <source>
        <dbReference type="Proteomes" id="UP001546774"/>
    </source>
</evidence>
<comment type="caution">
    <text evidence="12">Lacks conserved residue(s) required for the propagation of feature annotation.</text>
</comment>
<accession>A0ABV1H2H1</accession>
<dbReference type="Gene3D" id="3.90.190.20">
    <property type="entry name" value="Mur ligase, C-terminal domain"/>
    <property type="match status" value="1"/>
</dbReference>
<comment type="subcellular location">
    <subcellularLocation>
        <location evidence="12 13">Cytoplasm</location>
    </subcellularLocation>
</comment>
<evidence type="ECO:0000256" key="7">
    <source>
        <dbReference type="ARBA" id="ARBA00022840"/>
    </source>
</evidence>
<evidence type="ECO:0000256" key="4">
    <source>
        <dbReference type="ARBA" id="ARBA00022598"/>
    </source>
</evidence>
<evidence type="ECO:0000259" key="16">
    <source>
        <dbReference type="Pfam" id="PF08245"/>
    </source>
</evidence>
<evidence type="ECO:0000256" key="13">
    <source>
        <dbReference type="RuleBase" id="RU004135"/>
    </source>
</evidence>
<evidence type="ECO:0000256" key="5">
    <source>
        <dbReference type="ARBA" id="ARBA00022618"/>
    </source>
</evidence>
<keyword evidence="7 12" id="KW-0067">ATP-binding</keyword>
<dbReference type="InterPro" id="IPR018109">
    <property type="entry name" value="Folylpolyglutamate_synth_CS"/>
</dbReference>
<dbReference type="EC" id="6.3.2.13" evidence="12"/>
<feature type="binding site" evidence="12">
    <location>
        <position position="30"/>
    </location>
    <ligand>
        <name>UDP-N-acetyl-alpha-D-muramoyl-L-alanyl-D-glutamate</name>
        <dbReference type="ChEBI" id="CHEBI:83900"/>
    </ligand>
</feature>
<dbReference type="Pfam" id="PF02875">
    <property type="entry name" value="Mur_ligase_C"/>
    <property type="match status" value="1"/>
</dbReference>
<comment type="function">
    <text evidence="12">Catalyzes the addition of meso-diaminopimelic acid to the nucleotide precursor UDP-N-acetylmuramoyl-L-alanyl-D-glutamate (UMAG) in the biosynthesis of bacterial cell-wall peptidoglycan.</text>
</comment>
<dbReference type="PANTHER" id="PTHR23135">
    <property type="entry name" value="MUR LIGASE FAMILY MEMBER"/>
    <property type="match status" value="1"/>
</dbReference>
<dbReference type="InterPro" id="IPR036565">
    <property type="entry name" value="Mur-like_cat_sf"/>
</dbReference>
<keyword evidence="6 12" id="KW-0547">Nucleotide-binding</keyword>
<comment type="PTM">
    <text evidence="12">Carboxylation is probably crucial for Mg(2+) binding and, consequently, for the gamma-phosphate positioning of ATP.</text>
</comment>
<comment type="pathway">
    <text evidence="1 12 13">Cell wall biogenesis; peptidoglycan biosynthesis.</text>
</comment>
<gene>
    <name evidence="12" type="primary">murE</name>
    <name evidence="17" type="ORF">WMO37_02535</name>
</gene>
<feature type="binding site" evidence="12">
    <location>
        <position position="462"/>
    </location>
    <ligand>
        <name>meso-2,6-diaminopimelate</name>
        <dbReference type="ChEBI" id="CHEBI:57791"/>
    </ligand>
</feature>
<feature type="binding site" evidence="12">
    <location>
        <position position="193"/>
    </location>
    <ligand>
        <name>UDP-N-acetyl-alpha-D-muramoyl-L-alanyl-D-glutamate</name>
        <dbReference type="ChEBI" id="CHEBI:83900"/>
    </ligand>
</feature>
<feature type="binding site" evidence="12">
    <location>
        <begin position="410"/>
        <end position="413"/>
    </location>
    <ligand>
        <name>meso-2,6-diaminopimelate</name>
        <dbReference type="ChEBI" id="CHEBI:57791"/>
    </ligand>
</feature>
<dbReference type="InterPro" id="IPR004101">
    <property type="entry name" value="Mur_ligase_C"/>
</dbReference>
<dbReference type="Gene3D" id="3.40.1390.10">
    <property type="entry name" value="MurE/MurF, N-terminal domain"/>
    <property type="match status" value="1"/>
</dbReference>
<dbReference type="InterPro" id="IPR035911">
    <property type="entry name" value="MurE/MurF_N"/>
</dbReference>
<evidence type="ECO:0000256" key="10">
    <source>
        <dbReference type="ARBA" id="ARBA00023306"/>
    </source>
</evidence>
<feature type="binding site" evidence="12">
    <location>
        <position position="386"/>
    </location>
    <ligand>
        <name>meso-2,6-diaminopimelate</name>
        <dbReference type="ChEBI" id="CHEBI:57791"/>
    </ligand>
</feature>
<feature type="binding site" evidence="12">
    <location>
        <position position="185"/>
    </location>
    <ligand>
        <name>UDP-N-acetyl-alpha-D-muramoyl-L-alanyl-D-glutamate</name>
        <dbReference type="ChEBI" id="CHEBI:83900"/>
    </ligand>
</feature>
<feature type="domain" description="Mur ligase C-terminal" evidence="15">
    <location>
        <begin position="337"/>
        <end position="464"/>
    </location>
</feature>
<evidence type="ECO:0000256" key="1">
    <source>
        <dbReference type="ARBA" id="ARBA00004752"/>
    </source>
</evidence>
<comment type="cofactor">
    <cofactor evidence="12">
        <name>Mg(2+)</name>
        <dbReference type="ChEBI" id="CHEBI:18420"/>
    </cofactor>
</comment>
<dbReference type="SUPFAM" id="SSF63418">
    <property type="entry name" value="MurE/MurF N-terminal domain"/>
    <property type="match status" value="1"/>
</dbReference>
<evidence type="ECO:0000259" key="14">
    <source>
        <dbReference type="Pfam" id="PF01225"/>
    </source>
</evidence>
<feature type="binding site" evidence="12">
    <location>
        <position position="466"/>
    </location>
    <ligand>
        <name>meso-2,6-diaminopimelate</name>
        <dbReference type="ChEBI" id="CHEBI:57791"/>
    </ligand>
</feature>
<dbReference type="Gene3D" id="3.40.1190.10">
    <property type="entry name" value="Mur-like, catalytic domain"/>
    <property type="match status" value="1"/>
</dbReference>
<keyword evidence="5 12" id="KW-0132">Cell division</keyword>
<feature type="domain" description="Mur ligase central" evidence="16">
    <location>
        <begin position="114"/>
        <end position="315"/>
    </location>
</feature>
<feature type="modified residue" description="N6-carboxylysine" evidence="12">
    <location>
        <position position="227"/>
    </location>
</feature>
<feature type="binding site" evidence="12">
    <location>
        <begin position="158"/>
        <end position="159"/>
    </location>
    <ligand>
        <name>UDP-N-acetyl-alpha-D-muramoyl-L-alanyl-D-glutamate</name>
        <dbReference type="ChEBI" id="CHEBI:83900"/>
    </ligand>
</feature>
<dbReference type="GO" id="GO:0008765">
    <property type="term" value="F:UDP-N-acetylmuramoylalanyl-D-glutamate-2,6-diaminopimelate ligase activity"/>
    <property type="evidence" value="ECO:0007669"/>
    <property type="project" value="UniProtKB-EC"/>
</dbReference>
<keyword evidence="11 12" id="KW-0961">Cell wall biogenesis/degradation</keyword>
<dbReference type="Pfam" id="PF01225">
    <property type="entry name" value="Mur_ligase"/>
    <property type="match status" value="1"/>
</dbReference>
<evidence type="ECO:0000256" key="3">
    <source>
        <dbReference type="ARBA" id="ARBA00022490"/>
    </source>
</evidence>
<comment type="caution">
    <text evidence="17">The sequence shown here is derived from an EMBL/GenBank/DDBJ whole genome shotgun (WGS) entry which is preliminary data.</text>
</comment>
<evidence type="ECO:0000256" key="6">
    <source>
        <dbReference type="ARBA" id="ARBA00022741"/>
    </source>
</evidence>
<feature type="binding site" evidence="12">
    <location>
        <position position="157"/>
    </location>
    <ligand>
        <name>UDP-N-acetyl-alpha-D-muramoyl-L-alanyl-D-glutamate</name>
        <dbReference type="ChEBI" id="CHEBI:83900"/>
    </ligand>
</feature>
<evidence type="ECO:0000256" key="11">
    <source>
        <dbReference type="ARBA" id="ARBA00023316"/>
    </source>
</evidence>
<comment type="catalytic activity">
    <reaction evidence="12">
        <text>UDP-N-acetyl-alpha-D-muramoyl-L-alanyl-D-glutamate + meso-2,6-diaminopimelate + ATP = UDP-N-acetyl-alpha-D-muramoyl-L-alanyl-gamma-D-glutamyl-meso-2,6-diaminopimelate + ADP + phosphate + H(+)</text>
        <dbReference type="Rhea" id="RHEA:23676"/>
        <dbReference type="ChEBI" id="CHEBI:15378"/>
        <dbReference type="ChEBI" id="CHEBI:30616"/>
        <dbReference type="ChEBI" id="CHEBI:43474"/>
        <dbReference type="ChEBI" id="CHEBI:57791"/>
        <dbReference type="ChEBI" id="CHEBI:83900"/>
        <dbReference type="ChEBI" id="CHEBI:83905"/>
        <dbReference type="ChEBI" id="CHEBI:456216"/>
        <dbReference type="EC" id="6.3.2.13"/>
    </reaction>
</comment>
<protein>
    <recommendedName>
        <fullName evidence="12">UDP-N-acetylmuramoyl-L-alanyl-D-glutamate--2,6-diaminopimelate ligase</fullName>
        <ecNumber evidence="12">6.3.2.13</ecNumber>
    </recommendedName>
    <alternativeName>
        <fullName evidence="12">Meso-A2pm-adding enzyme</fullName>
    </alternativeName>
    <alternativeName>
        <fullName evidence="12">Meso-diaminopimelate-adding enzyme</fullName>
    </alternativeName>
    <alternativeName>
        <fullName evidence="12">UDP-MurNAc-L-Ala-D-Glu:meso-diaminopimelate ligase</fullName>
    </alternativeName>
    <alternativeName>
        <fullName evidence="12">UDP-MurNAc-tripeptide synthetase</fullName>
    </alternativeName>
    <alternativeName>
        <fullName evidence="12">UDP-N-acetylmuramyl-tripeptide synthetase</fullName>
    </alternativeName>
</protein>
<sequence>MNLSKLLEKLSYTLVSGSVETQVESLTSDSRKVRENTAFVCIVGAVSDGHTYIQAAVEQKASVIVVQQGCKEEYLAQIPDTVTVVSVENTRYALAFMSAAYFDNPAEKLFTIGITGTKGKTTTTYMIRNVLEACGIKTGLIGTIETIIGDESWASCNTTPESYQIHESFAKMVKAGCKAVVMEVSSQGLKLDRTAGILFDIGVFTNLEPDHIGPNEHASFEEYLACKAKLFSQCKTGIVNADDKHTAEVIKNATCEIETYGLSEKAQLRACDICLKHERGTVGLTYRCTGALDMDVALNLPGKFSVYNSLCAIAVTRHFQVPQETLKKTLAEVKVKGRIELVKVSDEFSLMIDYAHNAMSLKSILETLKEYNPHRLVCVFGCGGNRSKERRFEMGEVSGKLADFTIITSDNPRFEDPEAIIEDIKTGISKTDGKYISITDRKEAIRYAIEHGEPGDIIVLAGKGHEDYQEIKGVKHPMDERVLIAEVLKELAEKNV</sequence>